<dbReference type="RefSeq" id="WP_179777768.1">
    <property type="nucleotide sequence ID" value="NZ_JACCFK010000002.1"/>
</dbReference>
<dbReference type="AlphaFoldDB" id="A0A853BFU3"/>
<feature type="chain" id="PRO_5039211483" description="DUF3558 domain-containing protein" evidence="1">
    <location>
        <begin position="23"/>
        <end position="165"/>
    </location>
</feature>
<sequence>MRALAGVAYLILTLTACTSTVAGTPSPVVTSSPASTDVFAGLQACQVLEQLTAGEGFGPGENISKRNECDVLKPEYGSYGLALDPVQGLSEFAAANTGVVDISVNGRDAMRASFSSTGCSVAVEVAEHARAMVTVTMSRTSDAAQACPDAQALAEKLEPLLPEVQ</sequence>
<reference evidence="2 3" key="1">
    <citation type="submission" date="2020-07" db="EMBL/GenBank/DDBJ databases">
        <title>Sequencing the genomes of 1000 actinobacteria strains.</title>
        <authorList>
            <person name="Klenk H.-P."/>
        </authorList>
    </citation>
    <scope>NUCLEOTIDE SEQUENCE [LARGE SCALE GENOMIC DNA]</scope>
    <source>
        <strain evidence="2 3">DSM 104006</strain>
    </source>
</reference>
<keyword evidence="1" id="KW-0732">Signal</keyword>
<evidence type="ECO:0008006" key="4">
    <source>
        <dbReference type="Google" id="ProtNLM"/>
    </source>
</evidence>
<evidence type="ECO:0000313" key="2">
    <source>
        <dbReference type="EMBL" id="NYI93615.1"/>
    </source>
</evidence>
<dbReference type="Proteomes" id="UP000549616">
    <property type="component" value="Unassembled WGS sequence"/>
</dbReference>
<gene>
    <name evidence="2" type="ORF">HNR02_006990</name>
</gene>
<evidence type="ECO:0000313" key="3">
    <source>
        <dbReference type="Proteomes" id="UP000549616"/>
    </source>
</evidence>
<keyword evidence="3" id="KW-1185">Reference proteome</keyword>
<proteinExistence type="predicted"/>
<organism evidence="2 3">
    <name type="scientific">Amycolatopsis endophytica</name>
    <dbReference type="NCBI Taxonomy" id="860233"/>
    <lineage>
        <taxon>Bacteria</taxon>
        <taxon>Bacillati</taxon>
        <taxon>Actinomycetota</taxon>
        <taxon>Actinomycetes</taxon>
        <taxon>Pseudonocardiales</taxon>
        <taxon>Pseudonocardiaceae</taxon>
        <taxon>Amycolatopsis</taxon>
    </lineage>
</organism>
<accession>A0A853BFU3</accession>
<feature type="signal peptide" evidence="1">
    <location>
        <begin position="1"/>
        <end position="22"/>
    </location>
</feature>
<dbReference type="PROSITE" id="PS51257">
    <property type="entry name" value="PROKAR_LIPOPROTEIN"/>
    <property type="match status" value="1"/>
</dbReference>
<comment type="caution">
    <text evidence="2">The sequence shown here is derived from an EMBL/GenBank/DDBJ whole genome shotgun (WGS) entry which is preliminary data.</text>
</comment>
<protein>
    <recommendedName>
        <fullName evidence="4">DUF3558 domain-containing protein</fullName>
    </recommendedName>
</protein>
<name>A0A853BFU3_9PSEU</name>
<dbReference type="EMBL" id="JACCFK010000002">
    <property type="protein sequence ID" value="NYI93615.1"/>
    <property type="molecule type" value="Genomic_DNA"/>
</dbReference>
<evidence type="ECO:0000256" key="1">
    <source>
        <dbReference type="SAM" id="SignalP"/>
    </source>
</evidence>